<evidence type="ECO:0000313" key="2">
    <source>
        <dbReference type="Proteomes" id="UP001523219"/>
    </source>
</evidence>
<organism evidence="1 2">
    <name type="scientific">Streptomyces macrolidinus</name>
    <dbReference type="NCBI Taxonomy" id="2952607"/>
    <lineage>
        <taxon>Bacteria</taxon>
        <taxon>Bacillati</taxon>
        <taxon>Actinomycetota</taxon>
        <taxon>Actinomycetes</taxon>
        <taxon>Kitasatosporales</taxon>
        <taxon>Streptomycetaceae</taxon>
        <taxon>Streptomyces</taxon>
    </lineage>
</organism>
<sequence length="53" mass="5669">MTRPCERLSVDASLPGALSRFADLTEVVVQGDRLVVSSEADHGLAAFPYAPPR</sequence>
<gene>
    <name evidence="1" type="ORF">NGF19_25445</name>
</gene>
<name>A0ABT0ZKG0_9ACTN</name>
<keyword evidence="2" id="KW-1185">Reference proteome</keyword>
<dbReference type="EMBL" id="JAMWMR010000029">
    <property type="protein sequence ID" value="MCN9244084.1"/>
    <property type="molecule type" value="Genomic_DNA"/>
</dbReference>
<reference evidence="1 2" key="1">
    <citation type="submission" date="2022-05" db="EMBL/GenBank/DDBJ databases">
        <title>Streptomyces sp. nov. RY43-2 isolated from soil of a peat swamp forest.</title>
        <authorList>
            <person name="Kanchanasin P."/>
            <person name="Tanasupawat S."/>
            <person name="Phongsopitanun W."/>
        </authorList>
    </citation>
    <scope>NUCLEOTIDE SEQUENCE [LARGE SCALE GENOMIC DNA]</scope>
    <source>
        <strain evidence="1 2">RY43-2</strain>
    </source>
</reference>
<proteinExistence type="predicted"/>
<dbReference type="RefSeq" id="WP_252427727.1">
    <property type="nucleotide sequence ID" value="NZ_JAMWMR010000029.1"/>
</dbReference>
<comment type="caution">
    <text evidence="1">The sequence shown here is derived from an EMBL/GenBank/DDBJ whole genome shotgun (WGS) entry which is preliminary data.</text>
</comment>
<protein>
    <submittedName>
        <fullName evidence="1">Uncharacterized protein</fullName>
    </submittedName>
</protein>
<accession>A0ABT0ZKG0</accession>
<dbReference type="Proteomes" id="UP001523219">
    <property type="component" value="Unassembled WGS sequence"/>
</dbReference>
<evidence type="ECO:0000313" key="1">
    <source>
        <dbReference type="EMBL" id="MCN9244084.1"/>
    </source>
</evidence>